<evidence type="ECO:0000256" key="1">
    <source>
        <dbReference type="ARBA" id="ARBA00004127"/>
    </source>
</evidence>
<evidence type="ECO:0000256" key="3">
    <source>
        <dbReference type="ARBA" id="ARBA00022989"/>
    </source>
</evidence>
<dbReference type="RefSeq" id="WP_100790354.1">
    <property type="nucleotide sequence ID" value="NZ_NPDQ01000003.1"/>
</dbReference>
<comment type="caution">
    <text evidence="9">The sequence shown here is derived from an EMBL/GenBank/DDBJ whole genome shotgun (WGS) entry which is preliminary data.</text>
</comment>
<dbReference type="InterPro" id="IPR006694">
    <property type="entry name" value="Fatty_acid_hydroxylase"/>
</dbReference>
<evidence type="ECO:0000259" key="8">
    <source>
        <dbReference type="Pfam" id="PF04116"/>
    </source>
</evidence>
<organism evidence="9 10">
    <name type="scientific">Leptospira brenneri</name>
    <dbReference type="NCBI Taxonomy" id="2023182"/>
    <lineage>
        <taxon>Bacteria</taxon>
        <taxon>Pseudomonadati</taxon>
        <taxon>Spirochaetota</taxon>
        <taxon>Spirochaetia</taxon>
        <taxon>Leptospirales</taxon>
        <taxon>Leptospiraceae</taxon>
        <taxon>Leptospira</taxon>
    </lineage>
</organism>
<feature type="domain" description="Fatty acid hydroxylase" evidence="8">
    <location>
        <begin position="102"/>
        <end position="234"/>
    </location>
</feature>
<dbReference type="Pfam" id="PF04116">
    <property type="entry name" value="FA_hydroxylase"/>
    <property type="match status" value="1"/>
</dbReference>
<dbReference type="PANTHER" id="PTHR21624">
    <property type="entry name" value="STEROL DESATURASE-RELATED PROTEIN"/>
    <property type="match status" value="1"/>
</dbReference>
<dbReference type="OrthoDB" id="9770329at2"/>
<accession>A0A2M9Y3G4</accession>
<evidence type="ECO:0000313" key="9">
    <source>
        <dbReference type="EMBL" id="TGK91372.1"/>
    </source>
</evidence>
<reference evidence="9" key="1">
    <citation type="journal article" date="2019" name="PLoS Negl. Trop. Dis.">
        <title>Revisiting the worldwide diversity of Leptospira species in the environment.</title>
        <authorList>
            <person name="Vincent A.T."/>
            <person name="Schiettekatte O."/>
            <person name="Bourhy P."/>
            <person name="Veyrier F.J."/>
            <person name="Picardeau M."/>
        </authorList>
    </citation>
    <scope>NUCLEOTIDE SEQUENCE [LARGE SCALE GENOMIC DNA]</scope>
    <source>
        <strain evidence="9">201800277</strain>
    </source>
</reference>
<evidence type="ECO:0000256" key="6">
    <source>
        <dbReference type="ARBA" id="ARBA00023136"/>
    </source>
</evidence>
<dbReference type="EMBL" id="RQFP01000014">
    <property type="protein sequence ID" value="TGK91372.1"/>
    <property type="molecule type" value="Genomic_DNA"/>
</dbReference>
<dbReference type="GO" id="GO:0008610">
    <property type="term" value="P:lipid biosynthetic process"/>
    <property type="evidence" value="ECO:0007669"/>
    <property type="project" value="InterPro"/>
</dbReference>
<evidence type="ECO:0000313" key="10">
    <source>
        <dbReference type="Proteomes" id="UP000297891"/>
    </source>
</evidence>
<keyword evidence="3 7" id="KW-1133">Transmembrane helix</keyword>
<evidence type="ECO:0000256" key="5">
    <source>
        <dbReference type="ARBA" id="ARBA00023098"/>
    </source>
</evidence>
<dbReference type="GO" id="GO:0012505">
    <property type="term" value="C:endomembrane system"/>
    <property type="evidence" value="ECO:0007669"/>
    <property type="project" value="UniProtKB-SubCell"/>
</dbReference>
<keyword evidence="10" id="KW-1185">Reference proteome</keyword>
<dbReference type="GO" id="GO:0005506">
    <property type="term" value="F:iron ion binding"/>
    <property type="evidence" value="ECO:0007669"/>
    <property type="project" value="InterPro"/>
</dbReference>
<sequence>MNSDAFMEYAFIVMVALIGIEIFVSYIKGKQYYRLNVLIADVSTGVIFALIGVVILLGALYVYDKIETNFSLSALGFHFFPLESPFRFSPSFSVNWPALGAWTFAVVFADFIYYWFHRHCHEINLFWATHVTHHSTQEMNLSVAFRGNGLQRIFEYIYFFSMALLGIPWEMFLLAHRILKVYQFVVHTRFVGKLGFLEHFMVTPSNHRVHHGIQKKYIDRNHGGIFIIWDRMFKSFEWETEEPIYGLTKPVNSFNPITVNLHVFKDMFLQVLECKSLGDVFKTIFGPPGWKPNYLITPADEAPEPTKVVKYDPKPPMGVMVYVALQAAVLMGVGLVIWKVAKINLEQDMTTLGILSVVIVFSLFSIDRTMEMKRWSRRTEVVRNVLFIIAFVSALLYSNIPNIEIFAIPLTSLSFVSLAWIILKRKTFFDLSNISNTWY</sequence>
<dbReference type="Proteomes" id="UP000297891">
    <property type="component" value="Unassembled WGS sequence"/>
</dbReference>
<evidence type="ECO:0000256" key="4">
    <source>
        <dbReference type="ARBA" id="ARBA00023002"/>
    </source>
</evidence>
<comment type="subcellular location">
    <subcellularLocation>
        <location evidence="1">Endomembrane system</location>
        <topology evidence="1">Multi-pass membrane protein</topology>
    </subcellularLocation>
</comment>
<feature type="transmembrane region" description="Helical" evidence="7">
    <location>
        <begin position="406"/>
        <end position="423"/>
    </location>
</feature>
<keyword evidence="5" id="KW-0443">Lipid metabolism</keyword>
<keyword evidence="4" id="KW-0560">Oxidoreductase</keyword>
<feature type="transmembrane region" description="Helical" evidence="7">
    <location>
        <begin position="38"/>
        <end position="63"/>
    </location>
</feature>
<dbReference type="GO" id="GO:0006643">
    <property type="term" value="P:membrane lipid metabolic process"/>
    <property type="evidence" value="ECO:0007669"/>
    <property type="project" value="TreeGrafter"/>
</dbReference>
<dbReference type="PANTHER" id="PTHR21624:SF1">
    <property type="entry name" value="ALKYLGLYCEROL MONOOXYGENASE"/>
    <property type="match status" value="1"/>
</dbReference>
<name>A0A2M9Y3G4_9LEPT</name>
<keyword evidence="2 7" id="KW-0812">Transmembrane</keyword>
<dbReference type="GO" id="GO:0050479">
    <property type="term" value="F:glyceryl-ether monooxygenase activity"/>
    <property type="evidence" value="ECO:0007669"/>
    <property type="project" value="TreeGrafter"/>
</dbReference>
<keyword evidence="6 7" id="KW-0472">Membrane</keyword>
<feature type="transmembrane region" description="Helical" evidence="7">
    <location>
        <begin position="381"/>
        <end position="400"/>
    </location>
</feature>
<dbReference type="GO" id="GO:0016020">
    <property type="term" value="C:membrane"/>
    <property type="evidence" value="ECO:0007669"/>
    <property type="project" value="GOC"/>
</dbReference>
<gene>
    <name evidence="9" type="ORF">EHQ30_14185</name>
</gene>
<proteinExistence type="predicted"/>
<evidence type="ECO:0000256" key="7">
    <source>
        <dbReference type="SAM" id="Phobius"/>
    </source>
</evidence>
<dbReference type="AlphaFoldDB" id="A0A2M9Y3G4"/>
<protein>
    <submittedName>
        <fullName evidence="9">Sterol desaturase family protein</fullName>
    </submittedName>
</protein>
<evidence type="ECO:0000256" key="2">
    <source>
        <dbReference type="ARBA" id="ARBA00022692"/>
    </source>
</evidence>
<dbReference type="InterPro" id="IPR051689">
    <property type="entry name" value="Sterol_desaturase/TMEM195"/>
</dbReference>
<feature type="transmembrane region" description="Helical" evidence="7">
    <location>
        <begin position="98"/>
        <end position="116"/>
    </location>
</feature>
<feature type="transmembrane region" description="Helical" evidence="7">
    <location>
        <begin position="350"/>
        <end position="369"/>
    </location>
</feature>
<feature type="transmembrane region" description="Helical" evidence="7">
    <location>
        <begin position="6"/>
        <end position="26"/>
    </location>
</feature>
<feature type="transmembrane region" description="Helical" evidence="7">
    <location>
        <begin position="319"/>
        <end position="338"/>
    </location>
</feature>